<evidence type="ECO:0000256" key="2">
    <source>
        <dbReference type="ARBA" id="ARBA00023163"/>
    </source>
</evidence>
<dbReference type="Pfam" id="PF13490">
    <property type="entry name" value="zf-HC2"/>
    <property type="match status" value="1"/>
</dbReference>
<protein>
    <submittedName>
        <fullName evidence="5">Putative zinc finger protein</fullName>
    </submittedName>
</protein>
<evidence type="ECO:0000313" key="6">
    <source>
        <dbReference type="Proteomes" id="UP000317422"/>
    </source>
</evidence>
<feature type="region of interest" description="Disordered" evidence="3">
    <location>
        <begin position="188"/>
        <end position="221"/>
    </location>
</feature>
<dbReference type="RefSeq" id="WP_141924212.1">
    <property type="nucleotide sequence ID" value="NZ_VFQC01000001.1"/>
</dbReference>
<dbReference type="Gene3D" id="1.10.10.1320">
    <property type="entry name" value="Anti-sigma factor, zinc-finger domain"/>
    <property type="match status" value="1"/>
</dbReference>
<feature type="region of interest" description="Disordered" evidence="3">
    <location>
        <begin position="56"/>
        <end position="129"/>
    </location>
</feature>
<keyword evidence="2" id="KW-0804">Transcription</keyword>
<sequence>MDHLGERLSALVDDEMGHAERDRALGHLASCEKCRFEADELRRLKRRLHVVDAPEPSTDFLGRLTAMGGPPSGECDPPDDDPPGRTSRPPTVPGERPGGPEAGDVSPATAVAEKDPSPTGAAAARRRHNRPLSVLRTRWRGTRYAAAGVSALAAVLGSAFIAGGEQQQAPVVRPALADYAAEHAVTAQQATVPDPLPYASTEAAPRQPVGERASGTASTSR</sequence>
<dbReference type="AlphaFoldDB" id="A0A543NLN7"/>
<reference evidence="5 6" key="1">
    <citation type="submission" date="2019-06" db="EMBL/GenBank/DDBJ databases">
        <title>Sequencing the genomes of 1000 actinobacteria strains.</title>
        <authorList>
            <person name="Klenk H.-P."/>
        </authorList>
    </citation>
    <scope>NUCLEOTIDE SEQUENCE [LARGE SCALE GENOMIC DNA]</scope>
    <source>
        <strain evidence="5 6">DSM 45015</strain>
    </source>
</reference>
<dbReference type="Proteomes" id="UP000317422">
    <property type="component" value="Unassembled WGS sequence"/>
</dbReference>
<organism evidence="5 6">
    <name type="scientific">Haloactinospora alba</name>
    <dbReference type="NCBI Taxonomy" id="405555"/>
    <lineage>
        <taxon>Bacteria</taxon>
        <taxon>Bacillati</taxon>
        <taxon>Actinomycetota</taxon>
        <taxon>Actinomycetes</taxon>
        <taxon>Streptosporangiales</taxon>
        <taxon>Nocardiopsidaceae</taxon>
        <taxon>Haloactinospora</taxon>
    </lineage>
</organism>
<proteinExistence type="predicted"/>
<keyword evidence="6" id="KW-1185">Reference proteome</keyword>
<keyword evidence="1" id="KW-0805">Transcription regulation</keyword>
<feature type="domain" description="Putative zinc-finger" evidence="4">
    <location>
        <begin position="6"/>
        <end position="35"/>
    </location>
</feature>
<gene>
    <name evidence="5" type="ORF">FHX37_2737</name>
</gene>
<evidence type="ECO:0000256" key="3">
    <source>
        <dbReference type="SAM" id="MobiDB-lite"/>
    </source>
</evidence>
<dbReference type="InterPro" id="IPR027383">
    <property type="entry name" value="Znf_put"/>
</dbReference>
<evidence type="ECO:0000256" key="1">
    <source>
        <dbReference type="ARBA" id="ARBA00023015"/>
    </source>
</evidence>
<accession>A0A543NLN7</accession>
<name>A0A543NLN7_9ACTN</name>
<dbReference type="OrthoDB" id="3743969at2"/>
<comment type="caution">
    <text evidence="5">The sequence shown here is derived from an EMBL/GenBank/DDBJ whole genome shotgun (WGS) entry which is preliminary data.</text>
</comment>
<dbReference type="InterPro" id="IPR041916">
    <property type="entry name" value="Anti_sigma_zinc_sf"/>
</dbReference>
<evidence type="ECO:0000259" key="4">
    <source>
        <dbReference type="Pfam" id="PF13490"/>
    </source>
</evidence>
<evidence type="ECO:0000313" key="5">
    <source>
        <dbReference type="EMBL" id="TQN32755.1"/>
    </source>
</evidence>
<dbReference type="EMBL" id="VFQC01000001">
    <property type="protein sequence ID" value="TQN32755.1"/>
    <property type="molecule type" value="Genomic_DNA"/>
</dbReference>